<proteinExistence type="predicted"/>
<sequence>MPDQVCGYVLFRADIKSYASCKNDGAGRENFINSARINSWHRLNFKNIRRDEICAYSSLGGL</sequence>
<evidence type="ECO:0000313" key="1">
    <source>
        <dbReference type="EMBL" id="EEV18505.1"/>
    </source>
</evidence>
<accession>C8PEM7</accession>
<dbReference type="Proteomes" id="UP000005709">
    <property type="component" value="Unassembled WGS sequence"/>
</dbReference>
<name>C8PEM7_9BACT</name>
<dbReference type="AlphaFoldDB" id="C8PEM7"/>
<comment type="caution">
    <text evidence="1">The sequence shown here is derived from an EMBL/GenBank/DDBJ whole genome shotgun (WGS) entry which is preliminary data.</text>
</comment>
<gene>
    <name evidence="1" type="ORF">CAMGR0001_2516</name>
</gene>
<evidence type="ECO:0000313" key="2">
    <source>
        <dbReference type="Proteomes" id="UP000005709"/>
    </source>
</evidence>
<protein>
    <submittedName>
        <fullName evidence="1">Uncharacterized protein</fullName>
    </submittedName>
</protein>
<reference evidence="1 2" key="1">
    <citation type="submission" date="2009-07" db="EMBL/GenBank/DDBJ databases">
        <authorList>
            <person name="Madupu R."/>
            <person name="Sebastian Y."/>
            <person name="Durkin A.S."/>
            <person name="Torralba M."/>
            <person name="Methe B."/>
            <person name="Sutton G.G."/>
            <person name="Strausberg R.L."/>
            <person name="Nelson K.E."/>
        </authorList>
    </citation>
    <scope>NUCLEOTIDE SEQUENCE [LARGE SCALE GENOMIC DNA]</scope>
    <source>
        <strain evidence="1 2">RM3268</strain>
    </source>
</reference>
<dbReference type="RefSeq" id="WP_005869510.1">
    <property type="nucleotide sequence ID" value="NZ_ACYG01000009.1"/>
</dbReference>
<dbReference type="EMBL" id="ACYG01000009">
    <property type="protein sequence ID" value="EEV18505.1"/>
    <property type="molecule type" value="Genomic_DNA"/>
</dbReference>
<keyword evidence="2" id="KW-1185">Reference proteome</keyword>
<organism evidence="1 2">
    <name type="scientific">Campylobacter gracilis RM3268</name>
    <dbReference type="NCBI Taxonomy" id="553220"/>
    <lineage>
        <taxon>Bacteria</taxon>
        <taxon>Pseudomonadati</taxon>
        <taxon>Campylobacterota</taxon>
        <taxon>Epsilonproteobacteria</taxon>
        <taxon>Campylobacterales</taxon>
        <taxon>Campylobacteraceae</taxon>
        <taxon>Campylobacter</taxon>
    </lineage>
</organism>